<evidence type="ECO:0000313" key="8">
    <source>
        <dbReference type="EMBL" id="MDM5147472.1"/>
    </source>
</evidence>
<name>A0ABT7QLE8_9GAMM</name>
<dbReference type="SUPFAM" id="SSF50022">
    <property type="entry name" value="ISP domain"/>
    <property type="match status" value="1"/>
</dbReference>
<gene>
    <name evidence="8" type="ORF">NQX30_03685</name>
</gene>
<evidence type="ECO:0000256" key="1">
    <source>
        <dbReference type="ARBA" id="ARBA00022714"/>
    </source>
</evidence>
<reference evidence="8" key="2">
    <citation type="journal article" date="2023" name="Microbiome">
        <title>Synthase-selected sorting approach identifies a beta-lactone synthase in a nudibranch symbiotic bacterium.</title>
        <authorList>
            <person name="Dzunkova M."/>
            <person name="La Clair J.J."/>
            <person name="Tyml T."/>
            <person name="Doud D."/>
            <person name="Schulz F."/>
            <person name="Piquer-Esteban S."/>
            <person name="Porcel Sanchis D."/>
            <person name="Osborn A."/>
            <person name="Robinson D."/>
            <person name="Louie K.B."/>
            <person name="Bowen B.P."/>
            <person name="Bowers R.M."/>
            <person name="Lee J."/>
            <person name="Arnau V."/>
            <person name="Diaz-Villanueva W."/>
            <person name="Stepanauskas R."/>
            <person name="Gosliner T."/>
            <person name="Date S.V."/>
            <person name="Northen T.R."/>
            <person name="Cheng J.F."/>
            <person name="Burkart M.D."/>
            <person name="Woyke T."/>
        </authorList>
    </citation>
    <scope>NUCLEOTIDE SEQUENCE</scope>
    <source>
        <strain evidence="8">Df01</strain>
    </source>
</reference>
<dbReference type="PANTHER" id="PTHR21496:SF0">
    <property type="entry name" value="RIESKE DOMAIN-CONTAINING PROTEIN"/>
    <property type="match status" value="1"/>
</dbReference>
<dbReference type="Gene3D" id="2.102.10.10">
    <property type="entry name" value="Rieske [2Fe-2S] iron-sulphur domain"/>
    <property type="match status" value="1"/>
</dbReference>
<evidence type="ECO:0000256" key="3">
    <source>
        <dbReference type="ARBA" id="ARBA00023004"/>
    </source>
</evidence>
<evidence type="ECO:0000256" key="4">
    <source>
        <dbReference type="ARBA" id="ARBA00023014"/>
    </source>
</evidence>
<feature type="domain" description="Rieske" evidence="7">
    <location>
        <begin position="2"/>
        <end position="97"/>
    </location>
</feature>
<dbReference type="PANTHER" id="PTHR21496">
    <property type="entry name" value="FERREDOXIN-RELATED"/>
    <property type="match status" value="1"/>
</dbReference>
<comment type="cofactor">
    <cofactor evidence="5">
        <name>[2Fe-2S] cluster</name>
        <dbReference type="ChEBI" id="CHEBI:190135"/>
    </cofactor>
</comment>
<dbReference type="InterPro" id="IPR036922">
    <property type="entry name" value="Rieske_2Fe-2S_sf"/>
</dbReference>
<reference evidence="8" key="1">
    <citation type="submission" date="2022-08" db="EMBL/GenBank/DDBJ databases">
        <authorList>
            <person name="Dzunkova M."/>
            <person name="La Clair J."/>
            <person name="Tyml T."/>
            <person name="Doud D."/>
            <person name="Schulz F."/>
            <person name="Piquer S."/>
            <person name="Porcel Sanchis D."/>
            <person name="Osborn A."/>
            <person name="Robinson D."/>
            <person name="Louie K.B."/>
            <person name="Bowen B.P."/>
            <person name="Bowers R."/>
            <person name="Lee J."/>
            <person name="Arnau Llombart V."/>
            <person name="Diaz Villanueva W."/>
            <person name="Gosliner T."/>
            <person name="Northen T."/>
            <person name="Cheng J.-F."/>
            <person name="Burkart M.D."/>
            <person name="Woyke T."/>
        </authorList>
    </citation>
    <scope>NUCLEOTIDE SEQUENCE</scope>
    <source>
        <strain evidence="8">Df01</strain>
    </source>
</reference>
<dbReference type="Proteomes" id="UP001168167">
    <property type="component" value="Unassembled WGS sequence"/>
</dbReference>
<evidence type="ECO:0000256" key="6">
    <source>
        <dbReference type="ARBA" id="ARBA00038001"/>
    </source>
</evidence>
<dbReference type="PROSITE" id="PS51296">
    <property type="entry name" value="RIESKE"/>
    <property type="match status" value="1"/>
</dbReference>
<dbReference type="InterPro" id="IPR017941">
    <property type="entry name" value="Rieske_2Fe-2S"/>
</dbReference>
<organism evidence="8 9">
    <name type="scientific">Candidatus Doriopsillibacter californiensis</name>
    <dbReference type="NCBI Taxonomy" id="2970740"/>
    <lineage>
        <taxon>Bacteria</taxon>
        <taxon>Pseudomonadati</taxon>
        <taxon>Pseudomonadota</taxon>
        <taxon>Gammaproteobacteria</taxon>
        <taxon>Candidatus Tethybacterales</taxon>
        <taxon>Candidatus Persebacteraceae</taxon>
        <taxon>Candidatus Doriopsillibacter</taxon>
    </lineage>
</organism>
<keyword evidence="2" id="KW-0479">Metal-binding</keyword>
<keyword evidence="1" id="KW-0001">2Fe-2S</keyword>
<dbReference type="Pfam" id="PF00355">
    <property type="entry name" value="Rieske"/>
    <property type="match status" value="1"/>
</dbReference>
<protein>
    <submittedName>
        <fullName evidence="8">Rieske 2Fe-2S domain-containing protein</fullName>
    </submittedName>
</protein>
<keyword evidence="4" id="KW-0411">Iron-sulfur</keyword>
<evidence type="ECO:0000256" key="5">
    <source>
        <dbReference type="ARBA" id="ARBA00034078"/>
    </source>
</evidence>
<keyword evidence="3" id="KW-0408">Iron</keyword>
<dbReference type="EMBL" id="JANQAO010000002">
    <property type="protein sequence ID" value="MDM5147472.1"/>
    <property type="molecule type" value="Genomic_DNA"/>
</dbReference>
<comment type="caution">
    <text evidence="8">The sequence shown here is derived from an EMBL/GenBank/DDBJ whole genome shotgun (WGS) entry which is preliminary data.</text>
</comment>
<accession>A0ABT7QLE8</accession>
<proteinExistence type="inferred from homology"/>
<evidence type="ECO:0000313" key="9">
    <source>
        <dbReference type="Proteomes" id="UP001168167"/>
    </source>
</evidence>
<comment type="similarity">
    <text evidence="6">Belongs to the bacterial ring-hydroxylating dioxygenase ferredoxin component family.</text>
</comment>
<sequence length="99" mass="10997">MFELCKVTDLEDDIPLECVGPDDEPIVVVRHNDNYYAVQGLCPHQEAPLADGEVVNGTLVCCLHFWTWRLADGEPLEEADMPLKTYPLQVADGVVSLVD</sequence>
<evidence type="ECO:0000256" key="2">
    <source>
        <dbReference type="ARBA" id="ARBA00022723"/>
    </source>
</evidence>
<evidence type="ECO:0000259" key="7">
    <source>
        <dbReference type="PROSITE" id="PS51296"/>
    </source>
</evidence>
<keyword evidence="9" id="KW-1185">Reference proteome</keyword>